<dbReference type="Proteomes" id="UP000181942">
    <property type="component" value="Unassembled WGS sequence"/>
</dbReference>
<gene>
    <name evidence="1" type="ORF">SAMN02787118_122125</name>
</gene>
<name>A0A1I2SPL7_9ACTN</name>
<organism evidence="1 2">
    <name type="scientific">Streptomyces mirabilis</name>
    <dbReference type="NCBI Taxonomy" id="68239"/>
    <lineage>
        <taxon>Bacteria</taxon>
        <taxon>Bacillati</taxon>
        <taxon>Actinomycetota</taxon>
        <taxon>Actinomycetes</taxon>
        <taxon>Kitasatosporales</taxon>
        <taxon>Streptomycetaceae</taxon>
        <taxon>Streptomyces</taxon>
    </lineage>
</organism>
<accession>A0A1I2SPL7</accession>
<sequence length="63" mass="6342">MSVLRGAAAEPGAALVTATAGIRNSAEQTAPHATTEVLDAVRSVLSIAAGRERPCSPNSARRG</sequence>
<dbReference type="AlphaFoldDB" id="A0A1I2SPL7"/>
<reference evidence="1 2" key="1">
    <citation type="submission" date="2016-10" db="EMBL/GenBank/DDBJ databases">
        <authorList>
            <person name="de Groot N.N."/>
        </authorList>
    </citation>
    <scope>NUCLEOTIDE SEQUENCE [LARGE SCALE GENOMIC DNA]</scope>
    <source>
        <strain evidence="1 2">OK461</strain>
    </source>
</reference>
<dbReference type="RefSeq" id="WP_075032157.1">
    <property type="nucleotide sequence ID" value="NZ_FONR01000022.1"/>
</dbReference>
<evidence type="ECO:0000313" key="2">
    <source>
        <dbReference type="Proteomes" id="UP000181942"/>
    </source>
</evidence>
<proteinExistence type="predicted"/>
<dbReference type="EMBL" id="FONR01000022">
    <property type="protein sequence ID" value="SFG54690.1"/>
    <property type="molecule type" value="Genomic_DNA"/>
</dbReference>
<evidence type="ECO:0000313" key="1">
    <source>
        <dbReference type="EMBL" id="SFG54690.1"/>
    </source>
</evidence>
<protein>
    <submittedName>
        <fullName evidence="1">Uncharacterized protein</fullName>
    </submittedName>
</protein>